<dbReference type="InParanoid" id="G0EGH4"/>
<organism evidence="4 5">
    <name type="scientific">Pyrolobus fumarii (strain DSM 11204 / 1A)</name>
    <dbReference type="NCBI Taxonomy" id="694429"/>
    <lineage>
        <taxon>Archaea</taxon>
        <taxon>Thermoproteota</taxon>
        <taxon>Thermoprotei</taxon>
        <taxon>Desulfurococcales</taxon>
        <taxon>Pyrodictiaceae</taxon>
        <taxon>Pyrolobus</taxon>
    </lineage>
</organism>
<evidence type="ECO:0000256" key="3">
    <source>
        <dbReference type="RuleBase" id="RU368051"/>
    </source>
</evidence>
<sequence>MARVVRARFEGGVLKPLGKPSCGRREVLVGIRRVEEGIVEPVWCYRGRFGVRLPPEAIEEFVSERR</sequence>
<dbReference type="HOGENOM" id="CLU_2821060_0_0_2"/>
<protein>
    <recommendedName>
        <fullName evidence="3">Antitoxin</fullName>
    </recommendedName>
</protein>
<evidence type="ECO:0000256" key="2">
    <source>
        <dbReference type="ARBA" id="ARBA00022649"/>
    </source>
</evidence>
<comment type="similarity">
    <text evidence="1 3">Belongs to the UPF0165 family.</text>
</comment>
<dbReference type="STRING" id="694429.Pyrfu_0477"/>
<accession>G0EGH4</accession>
<dbReference type="AlphaFoldDB" id="G0EGH4"/>
<dbReference type="InterPro" id="IPR008203">
    <property type="entry name" value="AF2212-like"/>
</dbReference>
<evidence type="ECO:0000256" key="1">
    <source>
        <dbReference type="ARBA" id="ARBA00006615"/>
    </source>
</evidence>
<dbReference type="Pfam" id="PF01954">
    <property type="entry name" value="AF2212-like"/>
    <property type="match status" value="1"/>
</dbReference>
<keyword evidence="2 3" id="KW-1277">Toxin-antitoxin system</keyword>
<dbReference type="GeneID" id="11140124"/>
<dbReference type="RefSeq" id="WP_014026025.1">
    <property type="nucleotide sequence ID" value="NC_015931.1"/>
</dbReference>
<dbReference type="EMBL" id="CP002838">
    <property type="protein sequence ID" value="AEM38348.1"/>
    <property type="molecule type" value="Genomic_DNA"/>
</dbReference>
<dbReference type="Proteomes" id="UP000001037">
    <property type="component" value="Chromosome"/>
</dbReference>
<proteinExistence type="inferred from homology"/>
<gene>
    <name evidence="4" type="ordered locus">Pyrfu_0477</name>
</gene>
<evidence type="ECO:0000313" key="5">
    <source>
        <dbReference type="Proteomes" id="UP000001037"/>
    </source>
</evidence>
<evidence type="ECO:0000313" key="4">
    <source>
        <dbReference type="EMBL" id="AEM38348.1"/>
    </source>
</evidence>
<name>G0EGH4_PYRF1</name>
<comment type="function">
    <text evidence="3">Antitoxin component of a type II toxin-antitoxin (TA) system.</text>
</comment>
<dbReference type="KEGG" id="pfm:Pyrfu_0477"/>
<keyword evidence="5" id="KW-1185">Reference proteome</keyword>
<reference evidence="4 5" key="1">
    <citation type="journal article" date="2011" name="Stand. Genomic Sci.">
        <title>Complete genome sequence of the hyperthermophilic chemolithoautotroph Pyrolobus fumarii type strain (1A).</title>
        <authorList>
            <person name="Anderson I."/>
            <person name="Goker M."/>
            <person name="Nolan M."/>
            <person name="Lucas S."/>
            <person name="Hammon N."/>
            <person name="Deshpande S."/>
            <person name="Cheng J.F."/>
            <person name="Tapia R."/>
            <person name="Han C."/>
            <person name="Goodwin L."/>
            <person name="Pitluck S."/>
            <person name="Huntemann M."/>
            <person name="Liolios K."/>
            <person name="Ivanova N."/>
            <person name="Pagani I."/>
            <person name="Mavromatis K."/>
            <person name="Ovchinikova G."/>
            <person name="Pati A."/>
            <person name="Chen A."/>
            <person name="Palaniappan K."/>
            <person name="Land M."/>
            <person name="Hauser L."/>
            <person name="Brambilla E.M."/>
            <person name="Huber H."/>
            <person name="Yasawong M."/>
            <person name="Rohde M."/>
            <person name="Spring S."/>
            <person name="Abt B."/>
            <person name="Sikorski J."/>
            <person name="Wirth R."/>
            <person name="Detter J.C."/>
            <person name="Woyke T."/>
            <person name="Bristow J."/>
            <person name="Eisen J.A."/>
            <person name="Markowitz V."/>
            <person name="Hugenholtz P."/>
            <person name="Kyrpides N.C."/>
            <person name="Klenk H.P."/>
            <person name="Lapidus A."/>
        </authorList>
    </citation>
    <scope>NUCLEOTIDE SEQUENCE [LARGE SCALE GENOMIC DNA]</scope>
    <source>
        <strain evidence="5">DSM 11204 / 1A</strain>
    </source>
</reference>